<comment type="caution">
    <text evidence="4">The sequence shown here is derived from an EMBL/GenBank/DDBJ whole genome shotgun (WGS) entry which is preliminary data.</text>
</comment>
<dbReference type="InterPro" id="IPR016163">
    <property type="entry name" value="Ald_DH_C"/>
</dbReference>
<protein>
    <submittedName>
        <fullName evidence="4">Aldehyde dehydrogenase family protein</fullName>
    </submittedName>
</protein>
<keyword evidence="2" id="KW-0560">Oxidoreductase</keyword>
<evidence type="ECO:0000256" key="1">
    <source>
        <dbReference type="ARBA" id="ARBA00009986"/>
    </source>
</evidence>
<dbReference type="Pfam" id="PF00171">
    <property type="entry name" value="Aldedh"/>
    <property type="match status" value="1"/>
</dbReference>
<evidence type="ECO:0000313" key="4">
    <source>
        <dbReference type="EMBL" id="MBW6532781.1"/>
    </source>
</evidence>
<comment type="similarity">
    <text evidence="1">Belongs to the aldehyde dehydrogenase family.</text>
</comment>
<accession>A0ABS7BT55</accession>
<dbReference type="InterPro" id="IPR016161">
    <property type="entry name" value="Ald_DH/histidinol_DH"/>
</dbReference>
<dbReference type="PANTHER" id="PTHR42804:SF1">
    <property type="entry name" value="ALDEHYDE DEHYDROGENASE-RELATED"/>
    <property type="match status" value="1"/>
</dbReference>
<dbReference type="InterPro" id="IPR015590">
    <property type="entry name" value="Aldehyde_DH_dom"/>
</dbReference>
<dbReference type="PANTHER" id="PTHR42804">
    <property type="entry name" value="ALDEHYDE DEHYDROGENASE"/>
    <property type="match status" value="1"/>
</dbReference>
<gene>
    <name evidence="4" type="ORF">KZ820_18715</name>
</gene>
<keyword evidence="5" id="KW-1185">Reference proteome</keyword>
<dbReference type="Gene3D" id="3.40.605.10">
    <property type="entry name" value="Aldehyde Dehydrogenase, Chain A, domain 1"/>
    <property type="match status" value="1"/>
</dbReference>
<organism evidence="4 5">
    <name type="scientific">Sphingomonas citri</name>
    <dbReference type="NCBI Taxonomy" id="2862499"/>
    <lineage>
        <taxon>Bacteria</taxon>
        <taxon>Pseudomonadati</taxon>
        <taxon>Pseudomonadota</taxon>
        <taxon>Alphaproteobacteria</taxon>
        <taxon>Sphingomonadales</taxon>
        <taxon>Sphingomonadaceae</taxon>
        <taxon>Sphingomonas</taxon>
    </lineage>
</organism>
<proteinExistence type="inferred from homology"/>
<evidence type="ECO:0000259" key="3">
    <source>
        <dbReference type="Pfam" id="PF00171"/>
    </source>
</evidence>
<dbReference type="InterPro" id="IPR016162">
    <property type="entry name" value="Ald_DH_N"/>
</dbReference>
<feature type="domain" description="Aldehyde dehydrogenase" evidence="3">
    <location>
        <begin position="22"/>
        <end position="481"/>
    </location>
</feature>
<dbReference type="Gene3D" id="3.40.309.10">
    <property type="entry name" value="Aldehyde Dehydrogenase, Chain A, domain 2"/>
    <property type="match status" value="1"/>
</dbReference>
<name>A0ABS7BT55_9SPHN</name>
<dbReference type="RefSeq" id="WP_219750356.1">
    <property type="nucleotide sequence ID" value="NZ_JAHXZN010000009.1"/>
</dbReference>
<dbReference type="Proteomes" id="UP000759103">
    <property type="component" value="Unassembled WGS sequence"/>
</dbReference>
<evidence type="ECO:0000256" key="2">
    <source>
        <dbReference type="ARBA" id="ARBA00023002"/>
    </source>
</evidence>
<reference evidence="4 5" key="1">
    <citation type="submission" date="2021-07" db="EMBL/GenBank/DDBJ databases">
        <title>Sphingomonas sp.</title>
        <authorList>
            <person name="Feng G."/>
            <person name="Li J."/>
            <person name="Pan M."/>
        </authorList>
    </citation>
    <scope>NUCLEOTIDE SEQUENCE [LARGE SCALE GENOMIC DNA]</scope>
    <source>
        <strain evidence="4 5">RRHST34</strain>
    </source>
</reference>
<evidence type="ECO:0000313" key="5">
    <source>
        <dbReference type="Proteomes" id="UP000759103"/>
    </source>
</evidence>
<dbReference type="EMBL" id="JAHXZN010000009">
    <property type="protein sequence ID" value="MBW6532781.1"/>
    <property type="molecule type" value="Genomic_DNA"/>
</dbReference>
<sequence>MFDAARELSCDVRTRFYINGDWVKPASAQIRRVVDPLGNEVLQIPVASTIDIERAIRSARSSFENGPWAASEPKERAQYLRRLSEAVRRRIPLFARLWTAQVGAPIALTTRLAGAGLQRLEYNASILDSFSFEQSRQTHAGYARVRKVPAGVAVLIIPWNAAFPILCHKLGAALAAGCTCIVKPSPESPLDAMLLAECAHEAGLPSGVINVVNAEEEASAELVAHPEVDTVSFTGSFTTGRMIAAACAANMTRHTLELGGKSSAILLGDADTAHALDALMPFIMPFSGQICFSQSRILVPKAKLDDVVSSLKLRLEALRVGDPWDAATEMGPVLNGRQARRIAAYIESGLSDGARIVTGGEIRQDLGSGHWVQPTLFSGVRYDMKIAREEIFGPVCTVEVYEDEEDAVFMANFPGMGLSGSIYSSDVRRAHKMAARLRAGQVGINRLEVAPSAPFGGFKRAGIGREGGLEGIEAFLETQAVLSPLPAEWIGA</sequence>
<dbReference type="SUPFAM" id="SSF53720">
    <property type="entry name" value="ALDH-like"/>
    <property type="match status" value="1"/>
</dbReference>